<reference evidence="1" key="1">
    <citation type="journal article" date="2014" name="Front. Microbiol.">
        <title>High frequency of phylogenetically diverse reductive dehalogenase-homologous genes in deep subseafloor sedimentary metagenomes.</title>
        <authorList>
            <person name="Kawai M."/>
            <person name="Futagami T."/>
            <person name="Toyoda A."/>
            <person name="Takaki Y."/>
            <person name="Nishi S."/>
            <person name="Hori S."/>
            <person name="Arai W."/>
            <person name="Tsubouchi T."/>
            <person name="Morono Y."/>
            <person name="Uchiyama I."/>
            <person name="Ito T."/>
            <person name="Fujiyama A."/>
            <person name="Inagaki F."/>
            <person name="Takami H."/>
        </authorList>
    </citation>
    <scope>NUCLEOTIDE SEQUENCE</scope>
    <source>
        <strain evidence="1">Expedition CK06-06</strain>
    </source>
</reference>
<sequence>MNLFLKNVPESYEITESWIEGFNKNLKLFAMLDNVQYDIREFLTELGLFYKGIWITAKGKDKGIEYHYPEYFENNKSIFLNYLEKCPYLDQIIHQQYNLMCQYKKALYNHT</sequence>
<name>X1GSP1_9ZZZZ</name>
<protein>
    <submittedName>
        <fullName evidence="1">Uncharacterized protein</fullName>
    </submittedName>
</protein>
<gene>
    <name evidence="1" type="ORF">S03H2_21434</name>
</gene>
<accession>X1GSP1</accession>
<organism evidence="1">
    <name type="scientific">marine sediment metagenome</name>
    <dbReference type="NCBI Taxonomy" id="412755"/>
    <lineage>
        <taxon>unclassified sequences</taxon>
        <taxon>metagenomes</taxon>
        <taxon>ecological metagenomes</taxon>
    </lineage>
</organism>
<evidence type="ECO:0000313" key="1">
    <source>
        <dbReference type="EMBL" id="GAH44624.1"/>
    </source>
</evidence>
<comment type="caution">
    <text evidence="1">The sequence shown here is derived from an EMBL/GenBank/DDBJ whole genome shotgun (WGS) entry which is preliminary data.</text>
</comment>
<dbReference type="AlphaFoldDB" id="X1GSP1"/>
<dbReference type="EMBL" id="BARU01011408">
    <property type="protein sequence ID" value="GAH44624.1"/>
    <property type="molecule type" value="Genomic_DNA"/>
</dbReference>
<proteinExistence type="predicted"/>